<organism evidence="1 2">
    <name type="scientific">Phnomibacter ginsenosidimutans</name>
    <dbReference type="NCBI Taxonomy" id="2676868"/>
    <lineage>
        <taxon>Bacteria</taxon>
        <taxon>Pseudomonadati</taxon>
        <taxon>Bacteroidota</taxon>
        <taxon>Chitinophagia</taxon>
        <taxon>Chitinophagales</taxon>
        <taxon>Chitinophagaceae</taxon>
        <taxon>Phnomibacter</taxon>
    </lineage>
</organism>
<accession>A0A6I6GRC7</accession>
<proteinExistence type="predicted"/>
<dbReference type="SUPFAM" id="SSF69304">
    <property type="entry name" value="Tricorn protease N-terminal domain"/>
    <property type="match status" value="1"/>
</dbReference>
<dbReference type="InterPro" id="IPR015943">
    <property type="entry name" value="WD40/YVTN_repeat-like_dom_sf"/>
</dbReference>
<sequence>MLAAMLQQVAAQPFPWPVFTSYTQSSGLPSATVQGLARDERGYLWAATPAGLARFNGRRFEPILLTDSSGRPVEQEIKNIVLDHQQRLWVLLPNELGWVNHRTLRYTRVSSCVYRAISKDAKGNVHAFTQDSMFIFIDRTVLSKQTGMPFDGMKPFGKSRHLFWSGNTLLLADSDWRISQILSIAQDNQPEPVTIRDVWVYAPDKVFIASYGKGVLCFNPQTGTLQPLPGFKGRSTCKSLTMWKDLQGKQWLLAAADRQWWMIDPESLAYHILQHQPGDVHGFPFANQSLLVYTDAQGIVWTGNEDGIAAIEPFRQQMHRLNFSSAVRWGGKPVFDGLAMSLSIKSDGYRVGGWYSKGWHWFDAAWAHQQSVQQLHGSHQLLWQGVYGQYWQQPDTWWLSSDSGLLRKSDGQTTAYFPPGAKHADDFILRNISRYNDSLLMVCGRKGIFIFNTASQQFQQSYWANGSGESGLPDANVVASYLSSSGHLYASTSKGWFRKKETAIGFSYC</sequence>
<dbReference type="EMBL" id="CP046566">
    <property type="protein sequence ID" value="QGW29502.1"/>
    <property type="molecule type" value="Genomic_DNA"/>
</dbReference>
<evidence type="ECO:0008006" key="3">
    <source>
        <dbReference type="Google" id="ProtNLM"/>
    </source>
</evidence>
<dbReference type="Gene3D" id="2.130.10.10">
    <property type="entry name" value="YVTN repeat-like/Quinoprotein amine dehydrogenase"/>
    <property type="match status" value="3"/>
</dbReference>
<evidence type="ECO:0000313" key="2">
    <source>
        <dbReference type="Proteomes" id="UP000426027"/>
    </source>
</evidence>
<reference evidence="1 2" key="1">
    <citation type="submission" date="2019-11" db="EMBL/GenBank/DDBJ databases">
        <authorList>
            <person name="Im W.T."/>
        </authorList>
    </citation>
    <scope>NUCLEOTIDE SEQUENCE [LARGE SCALE GENOMIC DNA]</scope>
    <source>
        <strain evidence="1 2">SB-02</strain>
    </source>
</reference>
<protein>
    <recommendedName>
        <fullName evidence="3">Hybrid sensor histidine kinase/response regulator</fullName>
    </recommendedName>
</protein>
<dbReference type="SUPFAM" id="SSF63829">
    <property type="entry name" value="Calcium-dependent phosphotriesterase"/>
    <property type="match status" value="1"/>
</dbReference>
<dbReference type="AlphaFoldDB" id="A0A6I6GRC7"/>
<keyword evidence="2" id="KW-1185">Reference proteome</keyword>
<name>A0A6I6GRC7_9BACT</name>
<evidence type="ECO:0000313" key="1">
    <source>
        <dbReference type="EMBL" id="QGW29502.1"/>
    </source>
</evidence>
<gene>
    <name evidence="1" type="ORF">GLV81_16545</name>
</gene>
<dbReference type="KEGG" id="fls:GLV81_16545"/>
<dbReference type="Proteomes" id="UP000426027">
    <property type="component" value="Chromosome"/>
</dbReference>